<evidence type="ECO:0000313" key="6">
    <source>
        <dbReference type="Proteomes" id="UP000244937"/>
    </source>
</evidence>
<feature type="signal peptide" evidence="3">
    <location>
        <begin position="1"/>
        <end position="24"/>
    </location>
</feature>
<feature type="compositionally biased region" description="Basic residues" evidence="2">
    <location>
        <begin position="141"/>
        <end position="150"/>
    </location>
</feature>
<evidence type="ECO:0000256" key="1">
    <source>
        <dbReference type="ARBA" id="ARBA00022723"/>
    </source>
</evidence>
<feature type="region of interest" description="Disordered" evidence="2">
    <location>
        <begin position="135"/>
        <end position="174"/>
    </location>
</feature>
<gene>
    <name evidence="5" type="ORF">HYN49_02590</name>
</gene>
<dbReference type="FunFam" id="3.30.70.100:FF:000001">
    <property type="entry name" value="ATPase copper transporting beta"/>
    <property type="match status" value="1"/>
</dbReference>
<evidence type="ECO:0000256" key="3">
    <source>
        <dbReference type="SAM" id="SignalP"/>
    </source>
</evidence>
<feature type="domain" description="HMA" evidence="4">
    <location>
        <begin position="50"/>
        <end position="117"/>
    </location>
</feature>
<evidence type="ECO:0000256" key="2">
    <source>
        <dbReference type="SAM" id="MobiDB-lite"/>
    </source>
</evidence>
<keyword evidence="3" id="KW-0732">Signal</keyword>
<dbReference type="GO" id="GO:0046872">
    <property type="term" value="F:metal ion binding"/>
    <property type="evidence" value="ECO:0007669"/>
    <property type="project" value="UniProtKB-KW"/>
</dbReference>
<protein>
    <submittedName>
        <fullName evidence="5">Heavy metal transporter</fullName>
    </submittedName>
</protein>
<keyword evidence="6" id="KW-1185">Reference proteome</keyword>
<dbReference type="PROSITE" id="PS51257">
    <property type="entry name" value="PROKAR_LIPOPROTEIN"/>
    <property type="match status" value="1"/>
</dbReference>
<dbReference type="KEGG" id="fpal:HYN49_02590"/>
<evidence type="ECO:0000259" key="4">
    <source>
        <dbReference type="PROSITE" id="PS50846"/>
    </source>
</evidence>
<accession>A0A2S1SEM6</accession>
<dbReference type="EMBL" id="CP029187">
    <property type="protein sequence ID" value="AWI24866.1"/>
    <property type="molecule type" value="Genomic_DNA"/>
</dbReference>
<dbReference type="Gene3D" id="3.30.70.100">
    <property type="match status" value="1"/>
</dbReference>
<dbReference type="AlphaFoldDB" id="A0A2S1SEM6"/>
<feature type="chain" id="PRO_5015465524" evidence="3">
    <location>
        <begin position="25"/>
        <end position="186"/>
    </location>
</feature>
<dbReference type="OrthoDB" id="1178902at2"/>
<dbReference type="SUPFAM" id="SSF55008">
    <property type="entry name" value="HMA, heavy metal-associated domain"/>
    <property type="match status" value="1"/>
</dbReference>
<dbReference type="PROSITE" id="PS50846">
    <property type="entry name" value="HMA_2"/>
    <property type="match status" value="1"/>
</dbReference>
<evidence type="ECO:0000313" key="5">
    <source>
        <dbReference type="EMBL" id="AWI24866.1"/>
    </source>
</evidence>
<dbReference type="InterPro" id="IPR006121">
    <property type="entry name" value="HMA_dom"/>
</dbReference>
<reference evidence="5 6" key="1">
    <citation type="submission" date="2018-05" db="EMBL/GenBank/DDBJ databases">
        <title>Genome sequencing of Flavobacterium sp. HYN0049.</title>
        <authorList>
            <person name="Yi H."/>
            <person name="Baek C."/>
        </authorList>
    </citation>
    <scope>NUCLEOTIDE SEQUENCE [LARGE SCALE GENOMIC DNA]</scope>
    <source>
        <strain evidence="5 6">HYN0049</strain>
    </source>
</reference>
<dbReference type="InterPro" id="IPR036163">
    <property type="entry name" value="HMA_dom_sf"/>
</dbReference>
<dbReference type="Pfam" id="PF00403">
    <property type="entry name" value="HMA"/>
    <property type="match status" value="1"/>
</dbReference>
<dbReference type="CDD" id="cd00371">
    <property type="entry name" value="HMA"/>
    <property type="match status" value="1"/>
</dbReference>
<keyword evidence="1" id="KW-0479">Metal-binding</keyword>
<dbReference type="RefSeq" id="WP_108902663.1">
    <property type="nucleotide sequence ID" value="NZ_CP029187.1"/>
</dbReference>
<name>A0A2S1SEM6_9FLAO</name>
<feature type="compositionally biased region" description="Basic and acidic residues" evidence="2">
    <location>
        <begin position="151"/>
        <end position="168"/>
    </location>
</feature>
<sequence length="186" mass="19740">MKITKSILSLALAAMLFTACKQNASEAATPAKDATATIEKTEAAVTGKMETASFKIEGMSCAVMCASKIEKELSAMEGVKTAKVDFEKKTATVEYDNALQTPQKLADKVESVADGKTYKVSDIKSTADHAMLFKGDQEKPKKTKASKKAKKAETTEKEAKACDKDKAGAKPGCCAAKKHCSEGGKM</sequence>
<proteinExistence type="predicted"/>
<dbReference type="Proteomes" id="UP000244937">
    <property type="component" value="Chromosome"/>
</dbReference>
<organism evidence="5 6">
    <name type="scientific">Flavobacterium pallidum</name>
    <dbReference type="NCBI Taxonomy" id="2172098"/>
    <lineage>
        <taxon>Bacteria</taxon>
        <taxon>Pseudomonadati</taxon>
        <taxon>Bacteroidota</taxon>
        <taxon>Flavobacteriia</taxon>
        <taxon>Flavobacteriales</taxon>
        <taxon>Flavobacteriaceae</taxon>
        <taxon>Flavobacterium</taxon>
    </lineage>
</organism>